<accession>A0A2T0K381</accession>
<dbReference type="Proteomes" id="UP000239415">
    <property type="component" value="Unassembled WGS sequence"/>
</dbReference>
<dbReference type="EMBL" id="PVMZ01000016">
    <property type="protein sequence ID" value="PRX17289.1"/>
    <property type="molecule type" value="Genomic_DNA"/>
</dbReference>
<dbReference type="AlphaFoldDB" id="A0A2T0K381"/>
<sequence>MSTPVTEFPFTLPVGYVDAGGAVHREGRMRLSTAGDEILPLKDPRVQANPAYLSVILLSRVIVSLGDLEVINPHVVEGLFAADMAHLHGVYNRINGGGPAFAVVCPYCERGFDVEPEPPGESSATPSTVSTGR</sequence>
<protein>
    <recommendedName>
        <fullName evidence="4">Secreted protein</fullName>
    </recommendedName>
</protein>
<evidence type="ECO:0008006" key="4">
    <source>
        <dbReference type="Google" id="ProtNLM"/>
    </source>
</evidence>
<proteinExistence type="predicted"/>
<dbReference type="OrthoDB" id="9802230at2"/>
<keyword evidence="3" id="KW-1185">Reference proteome</keyword>
<reference evidence="2 3" key="1">
    <citation type="submission" date="2018-03" db="EMBL/GenBank/DDBJ databases">
        <title>Genomic Encyclopedia of Archaeal and Bacterial Type Strains, Phase II (KMG-II): from individual species to whole genera.</title>
        <authorList>
            <person name="Goeker M."/>
        </authorList>
    </citation>
    <scope>NUCLEOTIDE SEQUENCE [LARGE SCALE GENOMIC DNA]</scope>
    <source>
        <strain evidence="2 3">DSM 43146</strain>
    </source>
</reference>
<feature type="region of interest" description="Disordered" evidence="1">
    <location>
        <begin position="114"/>
        <end position="133"/>
    </location>
</feature>
<comment type="caution">
    <text evidence="2">The sequence shown here is derived from an EMBL/GenBank/DDBJ whole genome shotgun (WGS) entry which is preliminary data.</text>
</comment>
<organism evidence="2 3">
    <name type="scientific">Actinoplanes italicus</name>
    <dbReference type="NCBI Taxonomy" id="113567"/>
    <lineage>
        <taxon>Bacteria</taxon>
        <taxon>Bacillati</taxon>
        <taxon>Actinomycetota</taxon>
        <taxon>Actinomycetes</taxon>
        <taxon>Micromonosporales</taxon>
        <taxon>Micromonosporaceae</taxon>
        <taxon>Actinoplanes</taxon>
    </lineage>
</organism>
<evidence type="ECO:0000256" key="1">
    <source>
        <dbReference type="SAM" id="MobiDB-lite"/>
    </source>
</evidence>
<evidence type="ECO:0000313" key="2">
    <source>
        <dbReference type="EMBL" id="PRX17289.1"/>
    </source>
</evidence>
<gene>
    <name evidence="2" type="ORF">CLV67_11665</name>
</gene>
<name>A0A2T0K381_9ACTN</name>
<dbReference type="RefSeq" id="WP_106325377.1">
    <property type="nucleotide sequence ID" value="NZ_BOMO01000149.1"/>
</dbReference>
<evidence type="ECO:0000313" key="3">
    <source>
        <dbReference type="Proteomes" id="UP000239415"/>
    </source>
</evidence>
<feature type="compositionally biased region" description="Polar residues" evidence="1">
    <location>
        <begin position="122"/>
        <end position="133"/>
    </location>
</feature>